<dbReference type="AlphaFoldDB" id="A0AAE3JA11"/>
<accession>A0AAE3JA11</accession>
<comment type="caution">
    <text evidence="1">The sequence shown here is derived from an EMBL/GenBank/DDBJ whole genome shotgun (WGS) entry which is preliminary data.</text>
</comment>
<sequence>MTVSKAQQKATAKYIKNNYDEMKIRIKKGAKQLIQTAAQEQNESVNAYIKKAIQSRYTADTGDNIEL</sequence>
<name>A0AAE3JA11_9FIRM</name>
<evidence type="ECO:0008006" key="3">
    <source>
        <dbReference type="Google" id="ProtNLM"/>
    </source>
</evidence>
<dbReference type="InterPro" id="IPR010985">
    <property type="entry name" value="Ribbon_hlx_hlx"/>
</dbReference>
<dbReference type="RefSeq" id="WP_308456883.1">
    <property type="nucleotide sequence ID" value="NZ_JAJEQM010000015.1"/>
</dbReference>
<dbReference type="GO" id="GO:0006355">
    <property type="term" value="P:regulation of DNA-templated transcription"/>
    <property type="evidence" value="ECO:0007669"/>
    <property type="project" value="InterPro"/>
</dbReference>
<protein>
    <recommendedName>
        <fullName evidence="3">Antitoxin</fullName>
    </recommendedName>
</protein>
<dbReference type="Gene3D" id="1.10.1220.10">
    <property type="entry name" value="Met repressor-like"/>
    <property type="match status" value="1"/>
</dbReference>
<keyword evidence="2" id="KW-1185">Reference proteome</keyword>
<proteinExistence type="predicted"/>
<dbReference type="EMBL" id="JAJEQM010000015">
    <property type="protein sequence ID" value="MCC2211299.1"/>
    <property type="molecule type" value="Genomic_DNA"/>
</dbReference>
<gene>
    <name evidence="1" type="ORF">LKE05_10920</name>
</gene>
<dbReference type="InterPro" id="IPR013321">
    <property type="entry name" value="Arc_rbn_hlx_hlx"/>
</dbReference>
<reference evidence="1 2" key="1">
    <citation type="submission" date="2021-10" db="EMBL/GenBank/DDBJ databases">
        <title>Anaerobic single-cell dispensing facilitates the cultivation of human gut bacteria.</title>
        <authorList>
            <person name="Afrizal A."/>
        </authorList>
    </citation>
    <scope>NUCLEOTIDE SEQUENCE [LARGE SCALE GENOMIC DNA]</scope>
    <source>
        <strain evidence="1 2">CLA-AA-H232</strain>
    </source>
</reference>
<organism evidence="1 2">
    <name type="scientific">Hominilimicola fabiformis</name>
    <dbReference type="NCBI Taxonomy" id="2885356"/>
    <lineage>
        <taxon>Bacteria</taxon>
        <taxon>Bacillati</taxon>
        <taxon>Bacillota</taxon>
        <taxon>Clostridia</taxon>
        <taxon>Eubacteriales</taxon>
        <taxon>Oscillospiraceae</taxon>
        <taxon>Hominilimicola</taxon>
    </lineage>
</organism>
<dbReference type="SUPFAM" id="SSF47598">
    <property type="entry name" value="Ribbon-helix-helix"/>
    <property type="match status" value="1"/>
</dbReference>
<evidence type="ECO:0000313" key="1">
    <source>
        <dbReference type="EMBL" id="MCC2211299.1"/>
    </source>
</evidence>
<evidence type="ECO:0000313" key="2">
    <source>
        <dbReference type="Proteomes" id="UP001198242"/>
    </source>
</evidence>
<dbReference type="Proteomes" id="UP001198242">
    <property type="component" value="Unassembled WGS sequence"/>
</dbReference>